<evidence type="ECO:0000313" key="9">
    <source>
        <dbReference type="Proteomes" id="UP001633002"/>
    </source>
</evidence>
<feature type="region of interest" description="Disordered" evidence="6">
    <location>
        <begin position="1"/>
        <end position="38"/>
    </location>
</feature>
<dbReference type="SUPFAM" id="SSF47459">
    <property type="entry name" value="HLH, helix-loop-helix DNA-binding domain"/>
    <property type="match status" value="1"/>
</dbReference>
<feature type="coiled-coil region" evidence="5">
    <location>
        <begin position="346"/>
        <end position="380"/>
    </location>
</feature>
<evidence type="ECO:0000259" key="7">
    <source>
        <dbReference type="PROSITE" id="PS50888"/>
    </source>
</evidence>
<name>A0ABD3HWZ0_9MARC</name>
<evidence type="ECO:0000256" key="6">
    <source>
        <dbReference type="SAM" id="MobiDB-lite"/>
    </source>
</evidence>
<reference evidence="8 9" key="1">
    <citation type="submission" date="2024-09" db="EMBL/GenBank/DDBJ databases">
        <title>Chromosome-scale assembly of Riccia sorocarpa.</title>
        <authorList>
            <person name="Paukszto L."/>
        </authorList>
    </citation>
    <scope>NUCLEOTIDE SEQUENCE [LARGE SCALE GENOMIC DNA]</scope>
    <source>
        <strain evidence="8">LP-2024</strain>
        <tissue evidence="8">Aerial parts of the thallus</tissue>
    </source>
</reference>
<dbReference type="SMART" id="SM00353">
    <property type="entry name" value="HLH"/>
    <property type="match status" value="1"/>
</dbReference>
<keyword evidence="2" id="KW-0805">Transcription regulation</keyword>
<dbReference type="GO" id="GO:0005634">
    <property type="term" value="C:nucleus"/>
    <property type="evidence" value="ECO:0007669"/>
    <property type="project" value="UniProtKB-SubCell"/>
</dbReference>
<dbReference type="AlphaFoldDB" id="A0ABD3HWZ0"/>
<feature type="compositionally biased region" description="Polar residues" evidence="6">
    <location>
        <begin position="236"/>
        <end position="246"/>
    </location>
</feature>
<dbReference type="PROSITE" id="PS50888">
    <property type="entry name" value="BHLH"/>
    <property type="match status" value="1"/>
</dbReference>
<dbReference type="InterPro" id="IPR036638">
    <property type="entry name" value="HLH_DNA-bd_sf"/>
</dbReference>
<dbReference type="PANTHER" id="PTHR31945">
    <property type="entry name" value="TRANSCRIPTION FACTOR SCREAM2-RELATED"/>
    <property type="match status" value="1"/>
</dbReference>
<evidence type="ECO:0000313" key="8">
    <source>
        <dbReference type="EMBL" id="KAL3696002.1"/>
    </source>
</evidence>
<feature type="region of interest" description="Disordered" evidence="6">
    <location>
        <begin position="202"/>
        <end position="294"/>
    </location>
</feature>
<dbReference type="Gene3D" id="4.10.280.10">
    <property type="entry name" value="Helix-loop-helix DNA-binding domain"/>
    <property type="match status" value="1"/>
</dbReference>
<keyword evidence="4" id="KW-0539">Nucleus</keyword>
<comment type="caution">
    <text evidence="8">The sequence shown here is derived from an EMBL/GenBank/DDBJ whole genome shotgun (WGS) entry which is preliminary data.</text>
</comment>
<dbReference type="PANTHER" id="PTHR31945:SF144">
    <property type="entry name" value="BHLH DOMAIN-CONTAINING PROTEIN"/>
    <property type="match status" value="1"/>
</dbReference>
<gene>
    <name evidence="8" type="ORF">R1sor_010078</name>
</gene>
<evidence type="ECO:0000256" key="5">
    <source>
        <dbReference type="SAM" id="Coils"/>
    </source>
</evidence>
<keyword evidence="5" id="KW-0175">Coiled coil</keyword>
<protein>
    <recommendedName>
        <fullName evidence="7">BHLH domain-containing protein</fullName>
    </recommendedName>
</protein>
<feature type="compositionally biased region" description="Polar residues" evidence="6">
    <location>
        <begin position="253"/>
        <end position="267"/>
    </location>
</feature>
<dbReference type="EMBL" id="JBJQOH010000002">
    <property type="protein sequence ID" value="KAL3696002.1"/>
    <property type="molecule type" value="Genomic_DNA"/>
</dbReference>
<feature type="domain" description="BHLH" evidence="7">
    <location>
        <begin position="307"/>
        <end position="356"/>
    </location>
</feature>
<feature type="compositionally biased region" description="Polar residues" evidence="6">
    <location>
        <begin position="21"/>
        <end position="38"/>
    </location>
</feature>
<dbReference type="InterPro" id="IPR011598">
    <property type="entry name" value="bHLH_dom"/>
</dbReference>
<keyword evidence="3" id="KW-0804">Transcription</keyword>
<evidence type="ECO:0000256" key="4">
    <source>
        <dbReference type="ARBA" id="ARBA00023242"/>
    </source>
</evidence>
<feature type="compositionally biased region" description="Basic and acidic residues" evidence="6">
    <location>
        <begin position="410"/>
        <end position="420"/>
    </location>
</feature>
<dbReference type="InterPro" id="IPR051358">
    <property type="entry name" value="TF_AMS/ICE1/BHLH6-like"/>
</dbReference>
<proteinExistence type="predicted"/>
<dbReference type="Pfam" id="PF00010">
    <property type="entry name" value="HLH"/>
    <property type="match status" value="1"/>
</dbReference>
<evidence type="ECO:0000256" key="3">
    <source>
        <dbReference type="ARBA" id="ARBA00023163"/>
    </source>
</evidence>
<feature type="compositionally biased region" description="Low complexity" evidence="6">
    <location>
        <begin position="268"/>
        <end position="280"/>
    </location>
</feature>
<dbReference type="Proteomes" id="UP001633002">
    <property type="component" value="Unassembled WGS sequence"/>
</dbReference>
<evidence type="ECO:0000256" key="1">
    <source>
        <dbReference type="ARBA" id="ARBA00004123"/>
    </source>
</evidence>
<evidence type="ECO:0000256" key="2">
    <source>
        <dbReference type="ARBA" id="ARBA00023015"/>
    </source>
</evidence>
<accession>A0ABD3HWZ0</accession>
<comment type="subcellular location">
    <subcellularLocation>
        <location evidence="1">Nucleus</location>
    </subcellularLocation>
</comment>
<organism evidence="8 9">
    <name type="scientific">Riccia sorocarpa</name>
    <dbReference type="NCBI Taxonomy" id="122646"/>
    <lineage>
        <taxon>Eukaryota</taxon>
        <taxon>Viridiplantae</taxon>
        <taxon>Streptophyta</taxon>
        <taxon>Embryophyta</taxon>
        <taxon>Marchantiophyta</taxon>
        <taxon>Marchantiopsida</taxon>
        <taxon>Marchantiidae</taxon>
        <taxon>Marchantiales</taxon>
        <taxon>Ricciaceae</taxon>
        <taxon>Riccia</taxon>
    </lineage>
</organism>
<sequence length="499" mass="54886">MHSILGRGRSSRPGFQGEVHLQQQQGWDEVPSSNASATAQSHNFHVEPLFGTPSGSLQDILRSVQSVEAHSAFVTVVKPSTCTGSQQPHQPAEIPTQQAIHLRPDSIPTTRNVEVQIPVTVIDDDGGLEKLQTSALQRKQLQRHPSTSSSTWDPTRSLSSGRNENALEAYNAHHAHVRLAEISSSTTLQQLDSFKSIGSWSTATQAAPHPPAGGDHVSQQQQQQRSEWTDLRRSVDNVSSQPSNVWSGERWSIDNTRVAPSSAERNLSASAAAPAAPPVAQMEESTDGGSDPVDERVAQRWSSTAGYCSSRNLFSERKRRKKMNDGLYSLRSLVPNISKMDKASIIADAIKYVMELERQVKELESEIELDEQRQNKLKACLDQLGSSSTATTVRQHEVCTASAIIEAHDDAAQTEKDQNRSKNSRSSAVSTVNLKDQPNITLEVSRMKNGMYSLRLLYQQQPGIFIHMSQVIESLDLHILQSHVSTCDGYVVHSLIAKV</sequence>
<feature type="region of interest" description="Disordered" evidence="6">
    <location>
        <begin position="136"/>
        <end position="160"/>
    </location>
</feature>
<feature type="region of interest" description="Disordered" evidence="6">
    <location>
        <begin position="410"/>
        <end position="431"/>
    </location>
</feature>
<keyword evidence="9" id="KW-1185">Reference proteome</keyword>